<dbReference type="GO" id="GO:0000166">
    <property type="term" value="F:nucleotide binding"/>
    <property type="evidence" value="ECO:0007669"/>
    <property type="project" value="UniProtKB-KW"/>
</dbReference>
<feature type="region of interest" description="Disordered" evidence="8">
    <location>
        <begin position="161"/>
        <end position="198"/>
    </location>
</feature>
<reference evidence="10 11" key="1">
    <citation type="submission" date="2015-06" db="EMBL/GenBank/DDBJ databases">
        <title>Draft genome of the ant-associated black yeast Phialophora attae CBS 131958.</title>
        <authorList>
            <person name="Moreno L.F."/>
            <person name="Stielow B.J."/>
            <person name="de Hoog S."/>
            <person name="Vicente V.A."/>
            <person name="Weiss V.A."/>
            <person name="de Vries M."/>
            <person name="Cruz L.M."/>
            <person name="Souza E.M."/>
        </authorList>
    </citation>
    <scope>NUCLEOTIDE SEQUENCE [LARGE SCALE GENOMIC DNA]</scope>
    <source>
        <strain evidence="10 11">CBS 131958</strain>
    </source>
</reference>
<feature type="active site" description="Tele-AMP-histidine intermediate" evidence="3">
    <location>
        <position position="116"/>
    </location>
</feature>
<comment type="caution">
    <text evidence="10">The sequence shown here is derived from an EMBL/GenBank/DDBJ whole genome shotgun (WGS) entry which is preliminary data.</text>
</comment>
<dbReference type="STRING" id="1664694.A0A0N1P1J2"/>
<sequence length="198" mass="22187">MHEVLDVPNNGEHRSEPPMPPLKFGPFSVASQVFHTSPSRLSYALVNLKPLLPGHVLVCPTRCVPRLSQLTTEETADLFVTVKHVSRTVERVFHATSLNVAIQDGADAGQSVPHVHVHIIPRKSHDLDAQGGSDSIYGMMDGESGDIGKAFLALQKYREHRKNDREFTPDADRTPRSEQEMQEEADWLRREMEKDDSS</sequence>
<evidence type="ECO:0000256" key="7">
    <source>
        <dbReference type="RuleBase" id="RU366076"/>
    </source>
</evidence>
<keyword evidence="11" id="KW-1185">Reference proteome</keyword>
<comment type="catalytic activity">
    <reaction evidence="7">
        <text>P(1),P(3)-bis(5'-adenosyl) triphosphate + H2O = AMP + ADP + 2 H(+)</text>
        <dbReference type="Rhea" id="RHEA:13893"/>
        <dbReference type="ChEBI" id="CHEBI:15377"/>
        <dbReference type="ChEBI" id="CHEBI:15378"/>
        <dbReference type="ChEBI" id="CHEBI:58529"/>
        <dbReference type="ChEBI" id="CHEBI:456215"/>
        <dbReference type="ChEBI" id="CHEBI:456216"/>
        <dbReference type="EC" id="3.6.1.29"/>
    </reaction>
</comment>
<evidence type="ECO:0000259" key="9">
    <source>
        <dbReference type="PROSITE" id="PS51084"/>
    </source>
</evidence>
<dbReference type="Pfam" id="PF01230">
    <property type="entry name" value="HIT"/>
    <property type="match status" value="1"/>
</dbReference>
<feature type="region of interest" description="Disordered" evidence="8">
    <location>
        <begin position="1"/>
        <end position="20"/>
    </location>
</feature>
<dbReference type="PANTHER" id="PTHR46243:SF1">
    <property type="entry name" value="BIS(5'-ADENOSYL)-TRIPHOSPHATASE"/>
    <property type="match status" value="1"/>
</dbReference>
<feature type="domain" description="HIT" evidence="9">
    <location>
        <begin position="20"/>
        <end position="129"/>
    </location>
</feature>
<dbReference type="RefSeq" id="XP_018003843.1">
    <property type="nucleotide sequence ID" value="XM_018146645.1"/>
</dbReference>
<evidence type="ECO:0000256" key="4">
    <source>
        <dbReference type="PIRSR" id="PIRSR639383-2"/>
    </source>
</evidence>
<dbReference type="PROSITE" id="PS00892">
    <property type="entry name" value="HIT_1"/>
    <property type="match status" value="1"/>
</dbReference>
<dbReference type="FunFam" id="3.30.428.10:FF:000011">
    <property type="entry name" value="Fragile histidine triad"/>
    <property type="match status" value="1"/>
</dbReference>
<comment type="cofactor">
    <cofactor evidence="7">
        <name>Mn(2+)</name>
        <dbReference type="ChEBI" id="CHEBI:29035"/>
    </cofactor>
</comment>
<evidence type="ECO:0000313" key="11">
    <source>
        <dbReference type="Proteomes" id="UP000038010"/>
    </source>
</evidence>
<feature type="binding site" evidence="4">
    <location>
        <position position="103"/>
    </location>
    <ligand>
        <name>substrate</name>
    </ligand>
</feature>
<dbReference type="Proteomes" id="UP000038010">
    <property type="component" value="Unassembled WGS sequence"/>
</dbReference>
<feature type="compositionally biased region" description="Basic and acidic residues" evidence="8">
    <location>
        <begin position="186"/>
        <end position="198"/>
    </location>
</feature>
<dbReference type="EMBL" id="LFJN01000004">
    <property type="protein sequence ID" value="KPI43880.1"/>
    <property type="molecule type" value="Genomic_DNA"/>
</dbReference>
<evidence type="ECO:0000256" key="3">
    <source>
        <dbReference type="PIRSR" id="PIRSR639383-1"/>
    </source>
</evidence>
<dbReference type="GeneID" id="28738525"/>
<organism evidence="10 11">
    <name type="scientific">Cyphellophora attinorum</name>
    <dbReference type="NCBI Taxonomy" id="1664694"/>
    <lineage>
        <taxon>Eukaryota</taxon>
        <taxon>Fungi</taxon>
        <taxon>Dikarya</taxon>
        <taxon>Ascomycota</taxon>
        <taxon>Pezizomycotina</taxon>
        <taxon>Eurotiomycetes</taxon>
        <taxon>Chaetothyriomycetidae</taxon>
        <taxon>Chaetothyriales</taxon>
        <taxon>Cyphellophoraceae</taxon>
        <taxon>Cyphellophora</taxon>
    </lineage>
</organism>
<protein>
    <recommendedName>
        <fullName evidence="7">Bis(5'-adenosyl)-triphosphatase</fullName>
        <ecNumber evidence="7">3.6.1.29</ecNumber>
    </recommendedName>
</protein>
<dbReference type="VEuPathDB" id="FungiDB:AB675_6360"/>
<feature type="compositionally biased region" description="Basic and acidic residues" evidence="8">
    <location>
        <begin position="161"/>
        <end position="179"/>
    </location>
</feature>
<dbReference type="OrthoDB" id="680339at2759"/>
<dbReference type="PROSITE" id="PS51084">
    <property type="entry name" value="HIT_2"/>
    <property type="match status" value="1"/>
</dbReference>
<dbReference type="InterPro" id="IPR039383">
    <property type="entry name" value="FHIT"/>
</dbReference>
<feature type="site" description="Important for induction of apoptosis" evidence="5">
    <location>
        <position position="137"/>
    </location>
</feature>
<evidence type="ECO:0000256" key="2">
    <source>
        <dbReference type="ARBA" id="ARBA00022801"/>
    </source>
</evidence>
<dbReference type="GO" id="GO:0047710">
    <property type="term" value="F:bis(5'-adenosyl)-triphosphatase activity"/>
    <property type="evidence" value="ECO:0007669"/>
    <property type="project" value="UniProtKB-UniRule"/>
</dbReference>
<feature type="binding site" evidence="4">
    <location>
        <position position="118"/>
    </location>
    <ligand>
        <name>substrate</name>
    </ligand>
</feature>
<dbReference type="InterPro" id="IPR051884">
    <property type="entry name" value="Bis(5'-adenosyl)-TPase_reg"/>
</dbReference>
<feature type="short sequence motif" description="Histidine triad motif" evidence="6">
    <location>
        <begin position="114"/>
        <end position="118"/>
    </location>
</feature>
<evidence type="ECO:0000256" key="6">
    <source>
        <dbReference type="PROSITE-ProRule" id="PRU00464"/>
    </source>
</evidence>
<dbReference type="InterPro" id="IPR036265">
    <property type="entry name" value="HIT-like_sf"/>
</dbReference>
<keyword evidence="1 7" id="KW-0547">Nucleotide-binding</keyword>
<accession>A0A0N1P1J2</accession>
<name>A0A0N1P1J2_9EURO</name>
<evidence type="ECO:0000313" key="10">
    <source>
        <dbReference type="EMBL" id="KPI43880.1"/>
    </source>
</evidence>
<feature type="binding site" evidence="4">
    <location>
        <position position="47"/>
    </location>
    <ligand>
        <name>substrate</name>
    </ligand>
</feature>
<dbReference type="SUPFAM" id="SSF54197">
    <property type="entry name" value="HIT-like"/>
    <property type="match status" value="1"/>
</dbReference>
<proteinExistence type="predicted"/>
<dbReference type="EC" id="3.6.1.29" evidence="7"/>
<feature type="compositionally biased region" description="Basic and acidic residues" evidence="8">
    <location>
        <begin position="1"/>
        <end position="16"/>
    </location>
</feature>
<dbReference type="PANTHER" id="PTHR46243">
    <property type="entry name" value="BIS(5'-ADENOSYL)-TRIPHOSPHATASE"/>
    <property type="match status" value="1"/>
</dbReference>
<dbReference type="InterPro" id="IPR019808">
    <property type="entry name" value="Histidine_triad_CS"/>
</dbReference>
<dbReference type="AlphaFoldDB" id="A0A0N1P1J2"/>
<dbReference type="CDD" id="cd01275">
    <property type="entry name" value="FHIT"/>
    <property type="match status" value="1"/>
</dbReference>
<dbReference type="Gene3D" id="3.30.428.10">
    <property type="entry name" value="HIT-like"/>
    <property type="match status" value="1"/>
</dbReference>
<dbReference type="InterPro" id="IPR011146">
    <property type="entry name" value="HIT-like"/>
</dbReference>
<gene>
    <name evidence="10" type="ORF">AB675_6360</name>
</gene>
<evidence type="ECO:0000256" key="1">
    <source>
        <dbReference type="ARBA" id="ARBA00022741"/>
    </source>
</evidence>
<keyword evidence="2 7" id="KW-0378">Hydrolase</keyword>
<evidence type="ECO:0000256" key="5">
    <source>
        <dbReference type="PIRSR" id="PIRSR639383-3"/>
    </source>
</evidence>
<evidence type="ECO:0000256" key="8">
    <source>
        <dbReference type="SAM" id="MobiDB-lite"/>
    </source>
</evidence>
<feature type="binding site" evidence="4">
    <location>
        <begin position="109"/>
        <end position="112"/>
    </location>
    <ligand>
        <name>substrate</name>
    </ligand>
</feature>